<organism evidence="2 3">
    <name type="scientific">Stackebrandtia endophytica</name>
    <dbReference type="NCBI Taxonomy" id="1496996"/>
    <lineage>
        <taxon>Bacteria</taxon>
        <taxon>Bacillati</taxon>
        <taxon>Actinomycetota</taxon>
        <taxon>Actinomycetes</taxon>
        <taxon>Glycomycetales</taxon>
        <taxon>Glycomycetaceae</taxon>
        <taxon>Stackebrandtia</taxon>
    </lineage>
</organism>
<feature type="transmembrane region" description="Helical" evidence="1">
    <location>
        <begin position="168"/>
        <end position="189"/>
    </location>
</feature>
<dbReference type="Proteomes" id="UP000317043">
    <property type="component" value="Unassembled WGS sequence"/>
</dbReference>
<evidence type="ECO:0000313" key="3">
    <source>
        <dbReference type="Proteomes" id="UP000317043"/>
    </source>
</evidence>
<name>A0A543AQW4_9ACTN</name>
<feature type="transmembrane region" description="Helical" evidence="1">
    <location>
        <begin position="49"/>
        <end position="66"/>
    </location>
</feature>
<dbReference type="AlphaFoldDB" id="A0A543AQW4"/>
<keyword evidence="1" id="KW-0812">Transmembrane</keyword>
<dbReference type="InParanoid" id="A0A543AQW4"/>
<feature type="transmembrane region" description="Helical" evidence="1">
    <location>
        <begin position="138"/>
        <end position="156"/>
    </location>
</feature>
<sequence length="250" mass="27097">MIAGWTTTAAASLFAAFWQDGIPKDLLGVILTVLGWFTDQAVPFKVDPLGIVIRLLVLVSAVFLGYRTLRYQRRSRGDCERCGIPATPRDLRRAARIAAVASIPAIAGYAALKLHWAFGGDLGVADTAAFADVDLVTPGYLDTVLLSVVGIGLVAAMIRRWRLPRWSLVAAAFVGLAMLLPVSLLGIAYNVIMLFDPPENPLLAPWAGWFVYLSFGTWAVCLLIVTLDYLAATARPCRCCGRTRYARIAA</sequence>
<feature type="transmembrane region" description="Helical" evidence="1">
    <location>
        <begin position="209"/>
        <end position="232"/>
    </location>
</feature>
<evidence type="ECO:0000256" key="1">
    <source>
        <dbReference type="SAM" id="Phobius"/>
    </source>
</evidence>
<accession>A0A543AQW4</accession>
<reference evidence="2 3" key="1">
    <citation type="submission" date="2019-06" db="EMBL/GenBank/DDBJ databases">
        <title>Sequencing the genomes of 1000 actinobacteria strains.</title>
        <authorList>
            <person name="Klenk H.-P."/>
        </authorList>
    </citation>
    <scope>NUCLEOTIDE SEQUENCE [LARGE SCALE GENOMIC DNA]</scope>
    <source>
        <strain evidence="2 3">DSM 45928</strain>
    </source>
</reference>
<keyword evidence="3" id="KW-1185">Reference proteome</keyword>
<comment type="caution">
    <text evidence="2">The sequence shown here is derived from an EMBL/GenBank/DDBJ whole genome shotgun (WGS) entry which is preliminary data.</text>
</comment>
<dbReference type="EMBL" id="VFOW01000001">
    <property type="protein sequence ID" value="TQL74962.1"/>
    <property type="molecule type" value="Genomic_DNA"/>
</dbReference>
<evidence type="ECO:0000313" key="2">
    <source>
        <dbReference type="EMBL" id="TQL74962.1"/>
    </source>
</evidence>
<proteinExistence type="predicted"/>
<gene>
    <name evidence="2" type="ORF">FB566_0453</name>
</gene>
<keyword evidence="1" id="KW-1133">Transmembrane helix</keyword>
<protein>
    <submittedName>
        <fullName evidence="2">Uncharacterized protein</fullName>
    </submittedName>
</protein>
<keyword evidence="1" id="KW-0472">Membrane</keyword>
<feature type="transmembrane region" description="Helical" evidence="1">
    <location>
        <begin position="97"/>
        <end position="118"/>
    </location>
</feature>